<feature type="transmembrane region" description="Helical" evidence="6">
    <location>
        <begin position="39"/>
        <end position="69"/>
    </location>
</feature>
<feature type="transmembrane region" description="Helical" evidence="6">
    <location>
        <begin position="12"/>
        <end position="33"/>
    </location>
</feature>
<dbReference type="InterPro" id="IPR013057">
    <property type="entry name" value="AA_transpt_TM"/>
</dbReference>
<feature type="domain" description="C-type lectin" evidence="7">
    <location>
        <begin position="235"/>
        <end position="360"/>
    </location>
</feature>
<sequence length="595" mass="68505">MAGGITETGEPYSAFVGLIYMFNLIVGTGALTMPKAFATAGWVVSIALISFLGFMSYMTTTFVIEAMAAANAQLRWKRRELEETDESDSTSDYSDDEVITRGRAEPETKPILSIQRSGGHGGQADHFDIVERVEMGQMASMFFNKVGVNMFYICLIVYLYGDLAIYAAAVPISLMEVACGNHSCSSGSVKYSDTDPCWGPVTRKDAYRVFLFKMYWSLQMSLLISLCSLSMGRRRAHHCFTEKKTWKDAQTYCKTHYTDLATLHSKAHVKCICPNESGCRDAWIGLYNKRNYVSDSKCNSQRETHWLWSQPGQVYRREDAKWKDDEEPGGHADCVYAQKKDVKLSLNVQSCNTKYVGICYDDEKKQKYFEYESTKTWLQAQQYCREKHTDLLSGSDQLNDLKHGSNFEGTRWIGLFRDAWDWSDGSNSSFRNWKDNNDPNKFDCHENRCAKLGDNWWEIVDCTEPHPFICYDDHMVLVKENKTWEEALIHCRRNYGELAMMTDEHEQTKVLAKAKMADTDHVWVGLHFSCFFDEWMWVNGHWVSSDDKNWGKRKERPDCNVSGAMQKKGTDKWVKRPSEDRYNFVCAVHCRPNKN</sequence>
<keyword evidence="3 6" id="KW-1133">Transmembrane helix</keyword>
<feature type="transmembrane region" description="Helical" evidence="6">
    <location>
        <begin position="142"/>
        <end position="161"/>
    </location>
</feature>
<evidence type="ECO:0000256" key="1">
    <source>
        <dbReference type="ARBA" id="ARBA00004370"/>
    </source>
</evidence>
<evidence type="ECO:0000313" key="8">
    <source>
        <dbReference type="Ensembl" id="ENSNMLP00000002027.1"/>
    </source>
</evidence>
<dbReference type="Pfam" id="PF00059">
    <property type="entry name" value="Lectin_C"/>
    <property type="match status" value="3"/>
</dbReference>
<dbReference type="Gene3D" id="3.10.100.10">
    <property type="entry name" value="Mannose-Binding Protein A, subunit A"/>
    <property type="match status" value="3"/>
</dbReference>
<dbReference type="Proteomes" id="UP000694523">
    <property type="component" value="Unplaced"/>
</dbReference>
<accession>A0A8C6S5U3</accession>
<feature type="region of interest" description="Disordered" evidence="5">
    <location>
        <begin position="81"/>
        <end position="100"/>
    </location>
</feature>
<evidence type="ECO:0000259" key="7">
    <source>
        <dbReference type="PROSITE" id="PS50041"/>
    </source>
</evidence>
<dbReference type="Ensembl" id="ENSNMLT00000002354.1">
    <property type="protein sequence ID" value="ENSNMLP00000002027.1"/>
    <property type="gene ID" value="ENSNMLG00000001562.1"/>
</dbReference>
<evidence type="ECO:0000256" key="5">
    <source>
        <dbReference type="SAM" id="MobiDB-lite"/>
    </source>
</evidence>
<evidence type="ECO:0000256" key="4">
    <source>
        <dbReference type="ARBA" id="ARBA00023136"/>
    </source>
</evidence>
<dbReference type="GO" id="GO:0016020">
    <property type="term" value="C:membrane"/>
    <property type="evidence" value="ECO:0007669"/>
    <property type="project" value="UniProtKB-SubCell"/>
</dbReference>
<evidence type="ECO:0000256" key="3">
    <source>
        <dbReference type="ARBA" id="ARBA00022989"/>
    </source>
</evidence>
<name>A0A8C6S5U3_9GOBI</name>
<dbReference type="InterPro" id="IPR016186">
    <property type="entry name" value="C-type_lectin-like/link_sf"/>
</dbReference>
<reference evidence="8" key="1">
    <citation type="submission" date="2025-08" db="UniProtKB">
        <authorList>
            <consortium name="Ensembl"/>
        </authorList>
    </citation>
    <scope>IDENTIFICATION</scope>
</reference>
<comment type="subcellular location">
    <subcellularLocation>
        <location evidence="1">Membrane</location>
    </subcellularLocation>
</comment>
<feature type="domain" description="C-type lectin" evidence="7">
    <location>
        <begin position="355"/>
        <end position="471"/>
    </location>
</feature>
<protein>
    <submittedName>
        <fullName evidence="8">Transmembrane protein 104</fullName>
    </submittedName>
</protein>
<feature type="compositionally biased region" description="Acidic residues" evidence="5">
    <location>
        <begin position="82"/>
        <end position="97"/>
    </location>
</feature>
<feature type="domain" description="C-type lectin" evidence="7">
    <location>
        <begin position="466"/>
        <end position="587"/>
    </location>
</feature>
<dbReference type="Pfam" id="PF01490">
    <property type="entry name" value="Aa_trans"/>
    <property type="match status" value="1"/>
</dbReference>
<evidence type="ECO:0000256" key="2">
    <source>
        <dbReference type="ARBA" id="ARBA00022692"/>
    </source>
</evidence>
<evidence type="ECO:0000313" key="9">
    <source>
        <dbReference type="Proteomes" id="UP000694523"/>
    </source>
</evidence>
<keyword evidence="4 6" id="KW-0472">Membrane</keyword>
<dbReference type="SMART" id="SM00034">
    <property type="entry name" value="CLECT"/>
    <property type="match status" value="3"/>
</dbReference>
<proteinExistence type="predicted"/>
<keyword evidence="9" id="KW-1185">Reference proteome</keyword>
<reference evidence="8" key="2">
    <citation type="submission" date="2025-09" db="UniProtKB">
        <authorList>
            <consortium name="Ensembl"/>
        </authorList>
    </citation>
    <scope>IDENTIFICATION</scope>
</reference>
<dbReference type="PANTHER" id="PTHR45784">
    <property type="entry name" value="C-TYPE LECTIN DOMAIN FAMILY 20 MEMBER A-RELATED"/>
    <property type="match status" value="1"/>
</dbReference>
<dbReference type="PROSITE" id="PS50041">
    <property type="entry name" value="C_TYPE_LECTIN_2"/>
    <property type="match status" value="3"/>
</dbReference>
<dbReference type="PANTHER" id="PTHR45784:SF3">
    <property type="entry name" value="C-TYPE LECTIN DOMAIN FAMILY 4 MEMBER K-LIKE-RELATED"/>
    <property type="match status" value="1"/>
</dbReference>
<dbReference type="CDD" id="cd00037">
    <property type="entry name" value="CLECT"/>
    <property type="match status" value="1"/>
</dbReference>
<dbReference type="InterPro" id="IPR001304">
    <property type="entry name" value="C-type_lectin-like"/>
</dbReference>
<dbReference type="AlphaFoldDB" id="A0A8C6S5U3"/>
<organism evidence="8 9">
    <name type="scientific">Neogobius melanostomus</name>
    <name type="common">round goby</name>
    <dbReference type="NCBI Taxonomy" id="47308"/>
    <lineage>
        <taxon>Eukaryota</taxon>
        <taxon>Metazoa</taxon>
        <taxon>Chordata</taxon>
        <taxon>Craniata</taxon>
        <taxon>Vertebrata</taxon>
        <taxon>Euteleostomi</taxon>
        <taxon>Actinopterygii</taxon>
        <taxon>Neopterygii</taxon>
        <taxon>Teleostei</taxon>
        <taxon>Neoteleostei</taxon>
        <taxon>Acanthomorphata</taxon>
        <taxon>Gobiaria</taxon>
        <taxon>Gobiiformes</taxon>
        <taxon>Gobioidei</taxon>
        <taxon>Gobiidae</taxon>
        <taxon>Benthophilinae</taxon>
        <taxon>Neogobiini</taxon>
        <taxon>Neogobius</taxon>
    </lineage>
</organism>
<dbReference type="SUPFAM" id="SSF56436">
    <property type="entry name" value="C-type lectin-like"/>
    <property type="match status" value="3"/>
</dbReference>
<dbReference type="InterPro" id="IPR016187">
    <property type="entry name" value="CTDL_fold"/>
</dbReference>
<evidence type="ECO:0000256" key="6">
    <source>
        <dbReference type="SAM" id="Phobius"/>
    </source>
</evidence>
<keyword evidence="2 6" id="KW-0812">Transmembrane</keyword>